<evidence type="ECO:0000313" key="14">
    <source>
        <dbReference type="EMBL" id="OAD67214.1"/>
    </source>
</evidence>
<feature type="domain" description="Conserved oligomeric complex COG6 N-terminal" evidence="12">
    <location>
        <begin position="47"/>
        <end position="158"/>
    </location>
</feature>
<evidence type="ECO:0000256" key="4">
    <source>
        <dbReference type="ARBA" id="ARBA00022448"/>
    </source>
</evidence>
<dbReference type="InterPro" id="IPR010490">
    <property type="entry name" value="COG6"/>
</dbReference>
<comment type="similarity">
    <text evidence="2 10">Belongs to the COG6 family.</text>
</comment>
<evidence type="ECO:0000259" key="13">
    <source>
        <dbReference type="Pfam" id="PF20653"/>
    </source>
</evidence>
<dbReference type="VEuPathDB" id="FungiDB:PHYBLDRAFT_183690"/>
<keyword evidence="4 10" id="KW-0813">Transport</keyword>
<evidence type="ECO:0000256" key="3">
    <source>
        <dbReference type="ARBA" id="ARBA00020973"/>
    </source>
</evidence>
<dbReference type="STRING" id="763407.A0A162N9X6"/>
<evidence type="ECO:0000259" key="12">
    <source>
        <dbReference type="Pfam" id="PF06419"/>
    </source>
</evidence>
<name>A0A162N9X6_PHYB8</name>
<evidence type="ECO:0000256" key="11">
    <source>
        <dbReference type="SAM" id="Coils"/>
    </source>
</evidence>
<dbReference type="OrthoDB" id="272987at2759"/>
<dbReference type="GO" id="GO:0006891">
    <property type="term" value="P:intra-Golgi vesicle-mediated transport"/>
    <property type="evidence" value="ECO:0007669"/>
    <property type="project" value="UniProtKB-UniRule"/>
</dbReference>
<dbReference type="InterPro" id="IPR048369">
    <property type="entry name" value="COG6_C"/>
</dbReference>
<dbReference type="GeneID" id="28999719"/>
<comment type="function">
    <text evidence="10">Acts as component of the peripheral membrane COG complex that is involved in intra-Golgi protein trafficking. COG is located at the cis-Golgi, and regulates tethering of retrograde intra-Golgi vesicles and possibly a number of other membrane trafficking events.</text>
</comment>
<keyword evidence="11" id="KW-0175">Coiled coil</keyword>
<gene>
    <name evidence="14" type="ORF">PHYBLDRAFT_183690</name>
</gene>
<comment type="function">
    <text evidence="9">Acts as a component of the peripheral membrane COG complex that is involved in intra-Golgi protein trafficking. COG is located at the cis-Golgi, and regulates tethering of retrograde intra-Golgi vesicles and possibly a number of other membrane trafficking events.</text>
</comment>
<evidence type="ECO:0000256" key="6">
    <source>
        <dbReference type="ARBA" id="ARBA00023034"/>
    </source>
</evidence>
<feature type="domain" description="Conserved Oligomeric Golgi complex subunit 6 C-terminal" evidence="13">
    <location>
        <begin position="189"/>
        <end position="652"/>
    </location>
</feature>
<keyword evidence="6 10" id="KW-0333">Golgi apparatus</keyword>
<evidence type="ECO:0000256" key="1">
    <source>
        <dbReference type="ARBA" id="ARBA00004395"/>
    </source>
</evidence>
<dbReference type="AlphaFoldDB" id="A0A162N9X6"/>
<dbReference type="GO" id="GO:0015031">
    <property type="term" value="P:protein transport"/>
    <property type="evidence" value="ECO:0007669"/>
    <property type="project" value="UniProtKB-KW"/>
</dbReference>
<evidence type="ECO:0000256" key="5">
    <source>
        <dbReference type="ARBA" id="ARBA00022927"/>
    </source>
</evidence>
<keyword evidence="5 10" id="KW-0653">Protein transport</keyword>
<evidence type="ECO:0000256" key="9">
    <source>
        <dbReference type="ARBA" id="ARBA00043873"/>
    </source>
</evidence>
<dbReference type="SMART" id="SM01087">
    <property type="entry name" value="COG6"/>
    <property type="match status" value="1"/>
</dbReference>
<evidence type="ECO:0000256" key="2">
    <source>
        <dbReference type="ARBA" id="ARBA00011023"/>
    </source>
</evidence>
<dbReference type="FunCoup" id="A0A162N9X6">
    <property type="interactions" value="293"/>
</dbReference>
<keyword evidence="7 10" id="KW-0472">Membrane</keyword>
<dbReference type="InterPro" id="IPR048368">
    <property type="entry name" value="COG6_N"/>
</dbReference>
<comment type="subunit">
    <text evidence="10">Component of the conserved oligomeric Golgi complex.</text>
</comment>
<comment type="subcellular location">
    <subcellularLocation>
        <location evidence="1 10">Golgi apparatus membrane</location>
        <topology evidence="1 10">Peripheral membrane protein</topology>
    </subcellularLocation>
</comment>
<sequence length="658" mass="73816">MDTKSPPFPTLSFANKPNKPLASKLTKVLNGSVADDARIKTALMALSDIPNVDQADLRSNLRGTIEKREIETNRQFLDAFSSVVMQLERLEIEAQAMTSVCKDMQLKLNTTQKKTSLMMEQASTLEEQRSACTTRLLIVDGFLEKFMLSEEEIKILTTSSPVGNAFFEALAHLQQIYSDCKLLLTTKHQQAGQHIMETMAMYQETAYAKLYRWTQYESRSSFGNDSIDVSSLMVKALSALQHRPVLLQTILDELAVARRDAVARAFINALTRGGPGGTPRPIELQAHDSQRYIGDMLAWIHQACASEREMLESLFQPVTTSRNTDSPSLLLSSKEVVEDLLDCAMEGTCRPLKSRMEQVLVLQPNALTSYRVANLIHFYAVTMSKLVQRQASLAKTLYEITGMAYAHFFKTIQAQADRLLQSPEAPSRDLSVPPLVRDMATQLRDILASYDSSLIVATNNTGGFPEFDFGETLDALVDPLLRMCEMSVENLNSVDRAIYMVNCMYHLNSIMLPYSFTENKRQILDAQINELLEKLAQEQYKELLQQSGLARISDSVSKKEKNIPLSSMPLMDSISLQGGFSQLDSFLVRIGSEVSPPLRRLSALQHTRQVQESAIRLLLETYRRISSAIEDPENGYSNPESILPRTVDEMEAIFSFAL</sequence>
<dbReference type="InParanoid" id="A0A162N9X6"/>
<dbReference type="GO" id="GO:0017119">
    <property type="term" value="C:Golgi transport complex"/>
    <property type="evidence" value="ECO:0007669"/>
    <property type="project" value="UniProtKB-UniRule"/>
</dbReference>
<evidence type="ECO:0000256" key="8">
    <source>
        <dbReference type="ARBA" id="ARBA00031348"/>
    </source>
</evidence>
<accession>A0A162N9X6</accession>
<organism evidence="14 15">
    <name type="scientific">Phycomyces blakesleeanus (strain ATCC 8743b / DSM 1359 / FGSC 10004 / NBRC 33097 / NRRL 1555)</name>
    <dbReference type="NCBI Taxonomy" id="763407"/>
    <lineage>
        <taxon>Eukaryota</taxon>
        <taxon>Fungi</taxon>
        <taxon>Fungi incertae sedis</taxon>
        <taxon>Mucoromycota</taxon>
        <taxon>Mucoromycotina</taxon>
        <taxon>Mucoromycetes</taxon>
        <taxon>Mucorales</taxon>
        <taxon>Phycomycetaceae</taxon>
        <taxon>Phycomyces</taxon>
    </lineage>
</organism>
<evidence type="ECO:0000256" key="10">
    <source>
        <dbReference type="RuleBase" id="RU365075"/>
    </source>
</evidence>
<evidence type="ECO:0000256" key="7">
    <source>
        <dbReference type="ARBA" id="ARBA00023136"/>
    </source>
</evidence>
<dbReference type="EMBL" id="KV441025">
    <property type="protein sequence ID" value="OAD67214.1"/>
    <property type="molecule type" value="Genomic_DNA"/>
</dbReference>
<reference evidence="15" key="1">
    <citation type="submission" date="2015-06" db="EMBL/GenBank/DDBJ databases">
        <title>Expansion of signal transduction pathways in fungi by whole-genome duplication.</title>
        <authorList>
            <consortium name="DOE Joint Genome Institute"/>
            <person name="Corrochano L.M."/>
            <person name="Kuo A."/>
            <person name="Marcet-Houben M."/>
            <person name="Polaino S."/>
            <person name="Salamov A."/>
            <person name="Villalobos J.M."/>
            <person name="Alvarez M.I."/>
            <person name="Avalos J."/>
            <person name="Benito E.P."/>
            <person name="Benoit I."/>
            <person name="Burger G."/>
            <person name="Camino L.P."/>
            <person name="Canovas D."/>
            <person name="Cerda-Olmedo E."/>
            <person name="Cheng J.-F."/>
            <person name="Dominguez A."/>
            <person name="Elias M."/>
            <person name="Eslava A.P."/>
            <person name="Glaser F."/>
            <person name="Grimwood J."/>
            <person name="Gutierrez G."/>
            <person name="Heitman J."/>
            <person name="Henrissat B."/>
            <person name="Iturriaga E.A."/>
            <person name="Lang B.F."/>
            <person name="Lavin J.L."/>
            <person name="Lee S."/>
            <person name="Li W."/>
            <person name="Lindquist E."/>
            <person name="Lopez-Garcia S."/>
            <person name="Luque E.M."/>
            <person name="Marcos A.T."/>
            <person name="Martin J."/>
            <person name="McCluskey K."/>
            <person name="Medina H.R."/>
            <person name="Miralles-Duran A."/>
            <person name="Miyazaki A."/>
            <person name="Munoz-Torres E."/>
            <person name="Oguiza J.A."/>
            <person name="Ohm R."/>
            <person name="Olmedo M."/>
            <person name="Orejas M."/>
            <person name="Ortiz-Castellanos L."/>
            <person name="Pisabarro A.G."/>
            <person name="Rodriguez-Romero J."/>
            <person name="Ruiz-Herrera J."/>
            <person name="Ruiz-Vazquez R."/>
            <person name="Sanz C."/>
            <person name="Schackwitz W."/>
            <person name="Schmutz J."/>
            <person name="Shahriari M."/>
            <person name="Shelest E."/>
            <person name="Silva-Franco F."/>
            <person name="Soanes D."/>
            <person name="Syed K."/>
            <person name="Tagua V.G."/>
            <person name="Talbot N.J."/>
            <person name="Thon M."/>
            <person name="De vries R.P."/>
            <person name="Wiebenga A."/>
            <person name="Yadav J.S."/>
            <person name="Braun E.L."/>
            <person name="Baker S."/>
            <person name="Garre V."/>
            <person name="Horwitz B."/>
            <person name="Torres-Martinez S."/>
            <person name="Idnurm A."/>
            <person name="Herrera-Estrella A."/>
            <person name="Gabaldon T."/>
            <person name="Grigoriev I.V."/>
        </authorList>
    </citation>
    <scope>NUCLEOTIDE SEQUENCE [LARGE SCALE GENOMIC DNA]</scope>
    <source>
        <strain evidence="15">NRRL 1555(-)</strain>
    </source>
</reference>
<dbReference type="PANTHER" id="PTHR21506:SF0">
    <property type="entry name" value="CONSERVED OLIGOMERIC GOLGI COMPLEX SUBUNIT 6"/>
    <property type="match status" value="1"/>
</dbReference>
<dbReference type="RefSeq" id="XP_018285254.1">
    <property type="nucleotide sequence ID" value="XM_018438813.1"/>
</dbReference>
<keyword evidence="15" id="KW-1185">Reference proteome</keyword>
<evidence type="ECO:0000313" key="15">
    <source>
        <dbReference type="Proteomes" id="UP000077315"/>
    </source>
</evidence>
<protein>
    <recommendedName>
        <fullName evidence="3 10">Conserved oligomeric Golgi complex subunit 6</fullName>
        <shortName evidence="10">COG complex subunit 6</shortName>
    </recommendedName>
    <alternativeName>
        <fullName evidence="8 10">Component of oligomeric Golgi complex 6</fullName>
    </alternativeName>
</protein>
<proteinExistence type="inferred from homology"/>
<dbReference type="GO" id="GO:0000139">
    <property type="term" value="C:Golgi membrane"/>
    <property type="evidence" value="ECO:0007669"/>
    <property type="project" value="UniProtKB-SubCell"/>
</dbReference>
<dbReference type="PANTHER" id="PTHR21506">
    <property type="entry name" value="COMPONENT OF OLIGOMERIC GOLGI COMPLEX 6"/>
    <property type="match status" value="1"/>
</dbReference>
<dbReference type="Proteomes" id="UP000077315">
    <property type="component" value="Unassembled WGS sequence"/>
</dbReference>
<dbReference type="Pfam" id="PF06419">
    <property type="entry name" value="COG6_N"/>
    <property type="match status" value="1"/>
</dbReference>
<feature type="coiled-coil region" evidence="11">
    <location>
        <begin position="514"/>
        <end position="541"/>
    </location>
</feature>
<dbReference type="Pfam" id="PF20653">
    <property type="entry name" value="COG6_C"/>
    <property type="match status" value="1"/>
</dbReference>